<feature type="transmembrane region" description="Helical" evidence="2">
    <location>
        <begin position="35"/>
        <end position="55"/>
    </location>
</feature>
<keyword evidence="2" id="KW-0812">Transmembrane</keyword>
<dbReference type="PANTHER" id="PTHR34989">
    <property type="entry name" value="PROTEIN HDED"/>
    <property type="match status" value="1"/>
</dbReference>
<dbReference type="AlphaFoldDB" id="A0A9X3NN02"/>
<evidence type="ECO:0000313" key="4">
    <source>
        <dbReference type="Proteomes" id="UP001140076"/>
    </source>
</evidence>
<reference evidence="3" key="1">
    <citation type="submission" date="2021-10" db="EMBL/GenBank/DDBJ databases">
        <title>Streptomonospora sp. nov., isolated from mangrove soil.</title>
        <authorList>
            <person name="Chen X."/>
            <person name="Ge X."/>
            <person name="Liu W."/>
        </authorList>
    </citation>
    <scope>NUCLEOTIDE SEQUENCE</scope>
    <source>
        <strain evidence="3">S1-112</strain>
    </source>
</reference>
<dbReference type="Proteomes" id="UP001140076">
    <property type="component" value="Unassembled WGS sequence"/>
</dbReference>
<feature type="compositionally biased region" description="Low complexity" evidence="1">
    <location>
        <begin position="233"/>
        <end position="243"/>
    </location>
</feature>
<organism evidence="3 4">
    <name type="scientific">Streptomonospora mangrovi</name>
    <dbReference type="NCBI Taxonomy" id="2883123"/>
    <lineage>
        <taxon>Bacteria</taxon>
        <taxon>Bacillati</taxon>
        <taxon>Actinomycetota</taxon>
        <taxon>Actinomycetes</taxon>
        <taxon>Streptosporangiales</taxon>
        <taxon>Nocardiopsidaceae</taxon>
        <taxon>Streptomonospora</taxon>
    </lineage>
</organism>
<feature type="transmembrane region" description="Helical" evidence="2">
    <location>
        <begin position="67"/>
        <end position="84"/>
    </location>
</feature>
<evidence type="ECO:0000256" key="2">
    <source>
        <dbReference type="SAM" id="Phobius"/>
    </source>
</evidence>
<gene>
    <name evidence="3" type="ORF">LG943_12315</name>
</gene>
<feature type="transmembrane region" description="Helical" evidence="2">
    <location>
        <begin position="147"/>
        <end position="169"/>
    </location>
</feature>
<dbReference type="RefSeq" id="WP_270072378.1">
    <property type="nucleotide sequence ID" value="NZ_JAJAQC010000017.1"/>
</dbReference>
<name>A0A9X3NN02_9ACTN</name>
<dbReference type="EMBL" id="JAJAQC010000017">
    <property type="protein sequence ID" value="MDA0565098.1"/>
    <property type="molecule type" value="Genomic_DNA"/>
</dbReference>
<dbReference type="InterPro" id="IPR005325">
    <property type="entry name" value="DUF308_memb"/>
</dbReference>
<feature type="compositionally biased region" description="Basic and acidic residues" evidence="1">
    <location>
        <begin position="182"/>
        <end position="232"/>
    </location>
</feature>
<keyword evidence="2" id="KW-1133">Transmembrane helix</keyword>
<accession>A0A9X3NN02</accession>
<feature type="transmembrane region" description="Helical" evidence="2">
    <location>
        <begin position="90"/>
        <end position="110"/>
    </location>
</feature>
<feature type="transmembrane region" description="Helical" evidence="2">
    <location>
        <begin position="12"/>
        <end position="29"/>
    </location>
</feature>
<dbReference type="InterPro" id="IPR052712">
    <property type="entry name" value="Acid_resist_chaperone_HdeD"/>
</dbReference>
<protein>
    <submittedName>
        <fullName evidence="3">DUF308 domain-containing protein</fullName>
    </submittedName>
</protein>
<feature type="region of interest" description="Disordered" evidence="1">
    <location>
        <begin position="182"/>
        <end position="251"/>
    </location>
</feature>
<keyword evidence="2" id="KW-0472">Membrane</keyword>
<evidence type="ECO:0000313" key="3">
    <source>
        <dbReference type="EMBL" id="MDA0565098.1"/>
    </source>
</evidence>
<feature type="transmembrane region" description="Helical" evidence="2">
    <location>
        <begin position="122"/>
        <end position="141"/>
    </location>
</feature>
<evidence type="ECO:0000256" key="1">
    <source>
        <dbReference type="SAM" id="MobiDB-lite"/>
    </source>
</evidence>
<dbReference type="GO" id="GO:0005886">
    <property type="term" value="C:plasma membrane"/>
    <property type="evidence" value="ECO:0007669"/>
    <property type="project" value="TreeGrafter"/>
</dbReference>
<dbReference type="PANTHER" id="PTHR34989:SF1">
    <property type="entry name" value="PROTEIN HDED"/>
    <property type="match status" value="1"/>
</dbReference>
<dbReference type="Pfam" id="PF03729">
    <property type="entry name" value="DUF308"/>
    <property type="match status" value="1"/>
</dbReference>
<sequence length="251" mass="26227">MLDYMVRNWWALAVRGALAILFGFVAVLWPGLTVLALAIAFGVYALADGLLAGWAALRAAKPDRPPLVLEAVLGVLLGILALTWPALTVFLLSLIIGLWAVVTGAFEIAAAVRLSKEMTGEWLYIFAGVLSVAFGLVLWVAPLGGALGLAFVIGVYAIVFGAALVVLSLRLRLARAEQGGRRDALDRPAGAPEEHTAGPAEDRDRADDAHPEDPADPEDREHTGHRGPRREPGAPGTGPTAPGTPGPGDGA</sequence>
<comment type="caution">
    <text evidence="3">The sequence shown here is derived from an EMBL/GenBank/DDBJ whole genome shotgun (WGS) entry which is preliminary data.</text>
</comment>
<proteinExistence type="predicted"/>
<keyword evidence="4" id="KW-1185">Reference proteome</keyword>